<keyword evidence="6" id="KW-1185">Reference proteome</keyword>
<evidence type="ECO:0000256" key="1">
    <source>
        <dbReference type="ARBA" id="ARBA00023015"/>
    </source>
</evidence>
<name>A0A135I997_9GAMM</name>
<dbReference type="Proteomes" id="UP000070529">
    <property type="component" value="Unassembled WGS sequence"/>
</dbReference>
<evidence type="ECO:0000256" key="2">
    <source>
        <dbReference type="ARBA" id="ARBA00023125"/>
    </source>
</evidence>
<evidence type="ECO:0000259" key="4">
    <source>
        <dbReference type="PROSITE" id="PS01124"/>
    </source>
</evidence>
<evidence type="ECO:0000256" key="3">
    <source>
        <dbReference type="ARBA" id="ARBA00023163"/>
    </source>
</evidence>
<organism evidence="5 6">
    <name type="scientific">Enterovibrio coralii</name>
    <dbReference type="NCBI Taxonomy" id="294935"/>
    <lineage>
        <taxon>Bacteria</taxon>
        <taxon>Pseudomonadati</taxon>
        <taxon>Pseudomonadota</taxon>
        <taxon>Gammaproteobacteria</taxon>
        <taxon>Vibrionales</taxon>
        <taxon>Vibrionaceae</taxon>
        <taxon>Enterovibrio</taxon>
    </lineage>
</organism>
<dbReference type="Pfam" id="PF12833">
    <property type="entry name" value="HTH_18"/>
    <property type="match status" value="1"/>
</dbReference>
<dbReference type="Gene3D" id="1.10.10.60">
    <property type="entry name" value="Homeodomain-like"/>
    <property type="match status" value="1"/>
</dbReference>
<dbReference type="InterPro" id="IPR050204">
    <property type="entry name" value="AraC_XylS_family_regulators"/>
</dbReference>
<dbReference type="OrthoDB" id="5295226at2"/>
<reference evidence="5 6" key="1">
    <citation type="submission" date="2015-11" db="EMBL/GenBank/DDBJ databases">
        <title>Genomic Taxonomy of the Vibrionaceae.</title>
        <authorList>
            <person name="Gomez-Gil B."/>
            <person name="Enciso-Ibarra J."/>
        </authorList>
    </citation>
    <scope>NUCLEOTIDE SEQUENCE [LARGE SCALE GENOMIC DNA]</scope>
    <source>
        <strain evidence="5 6">CAIM 912</strain>
    </source>
</reference>
<evidence type="ECO:0000313" key="5">
    <source>
        <dbReference type="EMBL" id="KXF82026.1"/>
    </source>
</evidence>
<proteinExistence type="predicted"/>
<keyword evidence="2" id="KW-0238">DNA-binding</keyword>
<protein>
    <recommendedName>
        <fullName evidence="4">HTH araC/xylS-type domain-containing protein</fullName>
    </recommendedName>
</protein>
<keyword evidence="3" id="KW-0804">Transcription</keyword>
<dbReference type="RefSeq" id="WP_067414664.1">
    <property type="nucleotide sequence ID" value="NZ_LNTY01000030.1"/>
</dbReference>
<dbReference type="GO" id="GO:0003700">
    <property type="term" value="F:DNA-binding transcription factor activity"/>
    <property type="evidence" value="ECO:0007669"/>
    <property type="project" value="InterPro"/>
</dbReference>
<accession>A0A135I997</accession>
<dbReference type="PROSITE" id="PS01124">
    <property type="entry name" value="HTH_ARAC_FAMILY_2"/>
    <property type="match status" value="1"/>
</dbReference>
<dbReference type="EMBL" id="LNTY01000030">
    <property type="protein sequence ID" value="KXF82026.1"/>
    <property type="molecule type" value="Genomic_DNA"/>
</dbReference>
<evidence type="ECO:0000313" key="6">
    <source>
        <dbReference type="Proteomes" id="UP000070529"/>
    </source>
</evidence>
<dbReference type="STRING" id="294935.ATN88_19575"/>
<comment type="caution">
    <text evidence="5">The sequence shown here is derived from an EMBL/GenBank/DDBJ whole genome shotgun (WGS) entry which is preliminary data.</text>
</comment>
<dbReference type="AlphaFoldDB" id="A0A135I997"/>
<keyword evidence="1" id="KW-0805">Transcription regulation</keyword>
<dbReference type="SMART" id="SM00342">
    <property type="entry name" value="HTH_ARAC"/>
    <property type="match status" value="1"/>
</dbReference>
<sequence length="242" mass="26867">MNAISDKHKFAHFAPGMVVAFGQAIDARPHKHPLWQLWLPTSESTLNGEILNHGSVIAPNTIHQLSMPEGWVILAEPESKLGEAIKALQEPLPTAPEIPSLSSLAAAFVDHPATAQALQTNPYQVKDQRLLRLLKHLDHCFSGDCLKPEQWRAREVADWLAVSESRFLHLVKDELGIAWRPYLLWRRLICAVSAIKRGVNATEAAYLAGFSDSAHLSKTIKATFGMTSKELIASFAKSQNRR</sequence>
<dbReference type="InterPro" id="IPR018060">
    <property type="entry name" value="HTH_AraC"/>
</dbReference>
<dbReference type="PANTHER" id="PTHR46796">
    <property type="entry name" value="HTH-TYPE TRANSCRIPTIONAL ACTIVATOR RHAS-RELATED"/>
    <property type="match status" value="1"/>
</dbReference>
<feature type="domain" description="HTH araC/xylS-type" evidence="4">
    <location>
        <begin position="131"/>
        <end position="234"/>
    </location>
</feature>
<dbReference type="PANTHER" id="PTHR46796:SF13">
    <property type="entry name" value="HTH-TYPE TRANSCRIPTIONAL ACTIVATOR RHAS"/>
    <property type="match status" value="1"/>
</dbReference>
<gene>
    <name evidence="5" type="ORF">ATN88_19575</name>
</gene>
<dbReference type="GO" id="GO:0043565">
    <property type="term" value="F:sequence-specific DNA binding"/>
    <property type="evidence" value="ECO:0007669"/>
    <property type="project" value="InterPro"/>
</dbReference>